<dbReference type="Proteomes" id="UP000001745">
    <property type="component" value="Unassembled WGS sequence"/>
</dbReference>
<dbReference type="VEuPathDB" id="FungiDB:TSTA_100200"/>
<dbReference type="RefSeq" id="XP_002486012.1">
    <property type="nucleotide sequence ID" value="XM_002485967.1"/>
</dbReference>
<protein>
    <submittedName>
        <fullName evidence="2">Uncharacterized protein</fullName>
    </submittedName>
</protein>
<dbReference type="AlphaFoldDB" id="B8MMM0"/>
<evidence type="ECO:0000313" key="3">
    <source>
        <dbReference type="Proteomes" id="UP000001745"/>
    </source>
</evidence>
<organism evidence="2 3">
    <name type="scientific">Talaromyces stipitatus (strain ATCC 10500 / CBS 375.48 / QM 6759 / NRRL 1006)</name>
    <name type="common">Penicillium stipitatum</name>
    <dbReference type="NCBI Taxonomy" id="441959"/>
    <lineage>
        <taxon>Eukaryota</taxon>
        <taxon>Fungi</taxon>
        <taxon>Dikarya</taxon>
        <taxon>Ascomycota</taxon>
        <taxon>Pezizomycotina</taxon>
        <taxon>Eurotiomycetes</taxon>
        <taxon>Eurotiomycetidae</taxon>
        <taxon>Eurotiales</taxon>
        <taxon>Trichocomaceae</taxon>
        <taxon>Talaromyces</taxon>
        <taxon>Talaromyces sect. Talaromyces</taxon>
    </lineage>
</organism>
<sequence>MPNMGYYSSVAKDAFKGAFKEVSKRAQQNSAIAICTVAAVGGVALVAAPGVTSAAIYTKQRLRAFELI</sequence>
<dbReference type="InParanoid" id="B8MMM0"/>
<evidence type="ECO:0000313" key="2">
    <source>
        <dbReference type="EMBL" id="EED13774.1"/>
    </source>
</evidence>
<feature type="transmembrane region" description="Helical" evidence="1">
    <location>
        <begin position="31"/>
        <end position="57"/>
    </location>
</feature>
<accession>B8MMM0</accession>
<dbReference type="GeneID" id="8105463"/>
<reference evidence="3" key="1">
    <citation type="journal article" date="2015" name="Genome Announc.">
        <title>Genome sequence of the AIDS-associated pathogen Penicillium marneffei (ATCC18224) and its near taxonomic relative Talaromyces stipitatus (ATCC10500).</title>
        <authorList>
            <person name="Nierman W.C."/>
            <person name="Fedorova-Abrams N.D."/>
            <person name="Andrianopoulos A."/>
        </authorList>
    </citation>
    <scope>NUCLEOTIDE SEQUENCE [LARGE SCALE GENOMIC DNA]</scope>
    <source>
        <strain evidence="3">ATCC 10500 / CBS 375.48 / QM 6759 / NRRL 1006</strain>
    </source>
</reference>
<dbReference type="HOGENOM" id="CLU_2795678_0_0_1"/>
<proteinExistence type="predicted"/>
<dbReference type="EMBL" id="EQ962658">
    <property type="protein sequence ID" value="EED13774.1"/>
    <property type="molecule type" value="Genomic_DNA"/>
</dbReference>
<keyword evidence="1" id="KW-0812">Transmembrane</keyword>
<evidence type="ECO:0000256" key="1">
    <source>
        <dbReference type="SAM" id="Phobius"/>
    </source>
</evidence>
<gene>
    <name evidence="2" type="ORF">TSTA_100200</name>
</gene>
<keyword evidence="1" id="KW-0472">Membrane</keyword>
<name>B8MMM0_TALSN</name>
<keyword evidence="1" id="KW-1133">Transmembrane helix</keyword>
<keyword evidence="3" id="KW-1185">Reference proteome</keyword>